<dbReference type="InterPro" id="IPR038286">
    <property type="entry name" value="IPK_sf"/>
</dbReference>
<dbReference type="RefSeq" id="WP_048139367.1">
    <property type="nucleotide sequence ID" value="NZ_CP009516.1"/>
</dbReference>
<dbReference type="Proteomes" id="UP000033101">
    <property type="component" value="Chromosome"/>
</dbReference>
<accession>A0A0E3SFT2</accession>
<dbReference type="Pfam" id="PF03770">
    <property type="entry name" value="IPK"/>
    <property type="match status" value="1"/>
</dbReference>
<keyword evidence="4" id="KW-1185">Reference proteome</keyword>
<dbReference type="GeneID" id="24831125"/>
<dbReference type="AlphaFoldDB" id="A0A0E3SFT2"/>
<evidence type="ECO:0000313" key="3">
    <source>
        <dbReference type="EMBL" id="AKB78383.1"/>
    </source>
</evidence>
<proteinExistence type="predicted"/>
<dbReference type="GO" id="GO:0032958">
    <property type="term" value="P:inositol phosphate biosynthetic process"/>
    <property type="evidence" value="ECO:0007669"/>
    <property type="project" value="InterPro"/>
</dbReference>
<organism evidence="3 4">
    <name type="scientific">Methanosarcina horonobensis HB-1 = JCM 15518</name>
    <dbReference type="NCBI Taxonomy" id="1434110"/>
    <lineage>
        <taxon>Archaea</taxon>
        <taxon>Methanobacteriati</taxon>
        <taxon>Methanobacteriota</taxon>
        <taxon>Stenosarchaea group</taxon>
        <taxon>Methanomicrobia</taxon>
        <taxon>Methanosarcinales</taxon>
        <taxon>Methanosarcinaceae</taxon>
        <taxon>Methanosarcina</taxon>
    </lineage>
</organism>
<dbReference type="KEGG" id="mhor:MSHOH_1900"/>
<dbReference type="PANTHER" id="PTHR12400">
    <property type="entry name" value="INOSITOL POLYPHOSPHATE KINASE"/>
    <property type="match status" value="1"/>
</dbReference>
<dbReference type="PANTHER" id="PTHR12400:SF21">
    <property type="entry name" value="KINASE"/>
    <property type="match status" value="1"/>
</dbReference>
<keyword evidence="2" id="KW-0418">Kinase</keyword>
<sequence length="256" mass="28931">MGAKSEPIGEQSLNLILMAGHAGSFREIDEGRKIAKRTNQKEYEIYASPSELREIIPAVERTSKDNQEVSDMGENVVIMQNLFYGIRAQSLVALDIKIGKSTASRAQLLESGEKSQAGAFFKEVKMRFYDHYTKSSTRGWRFIPVSDRNRAKIGRNSEIFLRKQLDRISVNKDAVLRSIISQLDLIKKKMEQSQKTFIASSVLIVIDLQHPEDVRAKLIDLAHPIDVSNKLFQKNKENFNEGINALIAFFKSRAAG</sequence>
<keyword evidence="1" id="KW-0808">Transferase</keyword>
<name>A0A0E3SFT2_9EURY</name>
<reference evidence="3 4" key="1">
    <citation type="submission" date="2014-07" db="EMBL/GenBank/DDBJ databases">
        <title>Methanogenic archaea and the global carbon cycle.</title>
        <authorList>
            <person name="Henriksen J.R."/>
            <person name="Luke J."/>
            <person name="Reinhart S."/>
            <person name="Benedict M.N."/>
            <person name="Youngblut N.D."/>
            <person name="Metcalf M.E."/>
            <person name="Whitaker R.J."/>
            <person name="Metcalf W.W."/>
        </authorList>
    </citation>
    <scope>NUCLEOTIDE SEQUENCE [LARGE SCALE GENOMIC DNA]</scope>
    <source>
        <strain evidence="3 4">HB-1</strain>
    </source>
</reference>
<dbReference type="Gene3D" id="3.30.470.160">
    <property type="entry name" value="Inositol polyphosphate kinase"/>
    <property type="match status" value="1"/>
</dbReference>
<dbReference type="SUPFAM" id="SSF56104">
    <property type="entry name" value="SAICAR synthase-like"/>
    <property type="match status" value="1"/>
</dbReference>
<dbReference type="HOGENOM" id="CLU_1084207_0_0_2"/>
<gene>
    <name evidence="3" type="ORF">MSHOH_1900</name>
</gene>
<evidence type="ECO:0000313" key="4">
    <source>
        <dbReference type="Proteomes" id="UP000033101"/>
    </source>
</evidence>
<dbReference type="InterPro" id="IPR005522">
    <property type="entry name" value="IPK"/>
</dbReference>
<dbReference type="EMBL" id="CP009516">
    <property type="protein sequence ID" value="AKB78383.1"/>
    <property type="molecule type" value="Genomic_DNA"/>
</dbReference>
<dbReference type="OrthoDB" id="135394at2157"/>
<evidence type="ECO:0000256" key="2">
    <source>
        <dbReference type="ARBA" id="ARBA00022777"/>
    </source>
</evidence>
<protein>
    <submittedName>
        <fullName evidence="3">Uncharacterized protein</fullName>
    </submittedName>
</protein>
<dbReference type="GO" id="GO:0016301">
    <property type="term" value="F:kinase activity"/>
    <property type="evidence" value="ECO:0007669"/>
    <property type="project" value="UniProtKB-KW"/>
</dbReference>
<evidence type="ECO:0000256" key="1">
    <source>
        <dbReference type="ARBA" id="ARBA00022679"/>
    </source>
</evidence>
<dbReference type="PATRIC" id="fig|1434110.4.peg.2418"/>